<evidence type="ECO:0000256" key="4">
    <source>
        <dbReference type="ARBA" id="ARBA00023136"/>
    </source>
</evidence>
<dbReference type="Pfam" id="PF04991">
    <property type="entry name" value="LicD"/>
    <property type="match status" value="1"/>
</dbReference>
<keyword evidence="7" id="KW-1185">Reference proteome</keyword>
<gene>
    <name evidence="6" type="ORF">PGUG_03694</name>
</gene>
<evidence type="ECO:0000256" key="2">
    <source>
        <dbReference type="ARBA" id="ARBA00022692"/>
    </source>
</evidence>
<dbReference type="OrthoDB" id="444255at2759"/>
<organism evidence="6 7">
    <name type="scientific">Meyerozyma guilliermondii (strain ATCC 6260 / CBS 566 / DSM 6381 / JCM 1539 / NBRC 10279 / NRRL Y-324)</name>
    <name type="common">Yeast</name>
    <name type="synonym">Candida guilliermondii</name>
    <dbReference type="NCBI Taxonomy" id="294746"/>
    <lineage>
        <taxon>Eukaryota</taxon>
        <taxon>Fungi</taxon>
        <taxon>Dikarya</taxon>
        <taxon>Ascomycota</taxon>
        <taxon>Saccharomycotina</taxon>
        <taxon>Pichiomycetes</taxon>
        <taxon>Debaryomycetaceae</taxon>
        <taxon>Meyerozyma</taxon>
    </lineage>
</organism>
<accession>A5DK93</accession>
<dbReference type="AlphaFoldDB" id="A5DK93"/>
<dbReference type="EMBL" id="CH408158">
    <property type="protein sequence ID" value="EDK39596.2"/>
    <property type="molecule type" value="Genomic_DNA"/>
</dbReference>
<evidence type="ECO:0000256" key="1">
    <source>
        <dbReference type="ARBA" id="ARBA00004167"/>
    </source>
</evidence>
<dbReference type="eggNOG" id="ENOG502QREF">
    <property type="taxonomic scope" value="Eukaryota"/>
</dbReference>
<dbReference type="RefSeq" id="XP_001484313.2">
    <property type="nucleotide sequence ID" value="XM_001484263.1"/>
</dbReference>
<dbReference type="GO" id="GO:0009100">
    <property type="term" value="P:glycoprotein metabolic process"/>
    <property type="evidence" value="ECO:0007669"/>
    <property type="project" value="UniProtKB-ARBA"/>
</dbReference>
<evidence type="ECO:0000313" key="7">
    <source>
        <dbReference type="Proteomes" id="UP000001997"/>
    </source>
</evidence>
<dbReference type="OMA" id="THRTKGN"/>
<dbReference type="PANTHER" id="PTHR15407:SF28">
    <property type="entry name" value="RIBITOL-5-PHOSPHATE TRANSFERASE FKTN"/>
    <property type="match status" value="1"/>
</dbReference>
<dbReference type="GeneID" id="5126301"/>
<keyword evidence="4" id="KW-0472">Membrane</keyword>
<dbReference type="GO" id="GO:0016020">
    <property type="term" value="C:membrane"/>
    <property type="evidence" value="ECO:0007669"/>
    <property type="project" value="UniProtKB-SubCell"/>
</dbReference>
<evidence type="ECO:0000313" key="6">
    <source>
        <dbReference type="EMBL" id="EDK39596.2"/>
    </source>
</evidence>
<dbReference type="FunCoup" id="A5DK93">
    <property type="interactions" value="108"/>
</dbReference>
<keyword evidence="3" id="KW-1133">Transmembrane helix</keyword>
<dbReference type="Proteomes" id="UP000001997">
    <property type="component" value="Unassembled WGS sequence"/>
</dbReference>
<dbReference type="HOGENOM" id="CLU_008074_1_1_1"/>
<dbReference type="KEGG" id="pgu:PGUG_03694"/>
<dbReference type="InterPro" id="IPR009644">
    <property type="entry name" value="FKTN/MNN4/W02B3.4-1"/>
</dbReference>
<protein>
    <recommendedName>
        <fullName evidence="5">LicD/FKTN/FKRP nucleotidyltransferase domain-containing protein</fullName>
    </recommendedName>
</protein>
<name>A5DK93_PICGU</name>
<proteinExistence type="predicted"/>
<dbReference type="InterPro" id="IPR007074">
    <property type="entry name" value="LicD/FKTN/FKRP_NTP_transf"/>
</dbReference>
<reference evidence="6 7" key="1">
    <citation type="journal article" date="2009" name="Nature">
        <title>Evolution of pathogenicity and sexual reproduction in eight Candida genomes.</title>
        <authorList>
            <person name="Butler G."/>
            <person name="Rasmussen M.D."/>
            <person name="Lin M.F."/>
            <person name="Santos M.A."/>
            <person name="Sakthikumar S."/>
            <person name="Munro C.A."/>
            <person name="Rheinbay E."/>
            <person name="Grabherr M."/>
            <person name="Forche A."/>
            <person name="Reedy J.L."/>
            <person name="Agrafioti I."/>
            <person name="Arnaud M.B."/>
            <person name="Bates S."/>
            <person name="Brown A.J."/>
            <person name="Brunke S."/>
            <person name="Costanzo M.C."/>
            <person name="Fitzpatrick D.A."/>
            <person name="de Groot P.W."/>
            <person name="Harris D."/>
            <person name="Hoyer L.L."/>
            <person name="Hube B."/>
            <person name="Klis F.M."/>
            <person name="Kodira C."/>
            <person name="Lennard N."/>
            <person name="Logue M.E."/>
            <person name="Martin R."/>
            <person name="Neiman A.M."/>
            <person name="Nikolaou E."/>
            <person name="Quail M.A."/>
            <person name="Quinn J."/>
            <person name="Santos M.C."/>
            <person name="Schmitzberger F.F."/>
            <person name="Sherlock G."/>
            <person name="Shah P."/>
            <person name="Silverstein K.A."/>
            <person name="Skrzypek M.S."/>
            <person name="Soll D."/>
            <person name="Staggs R."/>
            <person name="Stansfield I."/>
            <person name="Stumpf M.P."/>
            <person name="Sudbery P.E."/>
            <person name="Srikantha T."/>
            <person name="Zeng Q."/>
            <person name="Berman J."/>
            <person name="Berriman M."/>
            <person name="Heitman J."/>
            <person name="Gow N.A."/>
            <person name="Lorenz M.C."/>
            <person name="Birren B.W."/>
            <person name="Kellis M."/>
            <person name="Cuomo C.A."/>
        </authorList>
    </citation>
    <scope>NUCLEOTIDE SEQUENCE [LARGE SCALE GENOMIC DNA]</scope>
    <source>
        <strain evidence="7">ATCC 6260 / CBS 566 / DSM 6381 / JCM 1539 / NBRC 10279 / NRRL Y-324</strain>
    </source>
</reference>
<dbReference type="PANTHER" id="PTHR15407">
    <property type="entry name" value="FUKUTIN-RELATED"/>
    <property type="match status" value="1"/>
</dbReference>
<dbReference type="InParanoid" id="A5DK93"/>
<feature type="domain" description="LicD/FKTN/FKRP nucleotidyltransferase" evidence="5">
    <location>
        <begin position="396"/>
        <end position="512"/>
    </location>
</feature>
<evidence type="ECO:0000259" key="5">
    <source>
        <dbReference type="Pfam" id="PF04991"/>
    </source>
</evidence>
<keyword evidence="2" id="KW-0812">Transmembrane</keyword>
<evidence type="ECO:0000256" key="3">
    <source>
        <dbReference type="ARBA" id="ARBA00022989"/>
    </source>
</evidence>
<sequence length="757" mass="88547">MRVRLRYMKVVLLFVVTYGVLKTIYALHLAQSPQLQFQNAVKLKFQSWFQNILASDLELESNEMFLRHVEKVRKEKRAHDWSSEFWDLDEKVISNLPLELKVPSYFRDDDQRKPIFQPFDPRFTLGVYLSYLNKNQGSEPVPFHWSDWVDMEKLKKYILPKKDGKIRCSFFDISNKGELVQGSELQPVQSYCQEDSSNPLGYNIFAFPGPQMVPNNEILGKSYLYTSAPSPVKLVFLTDTLGSYEVYVADPSNNDLKHSLLHNDIVKKLDIDKVNVLNEYNTLVKTHPPRNKDEVMNDPEVTIPRDAFDVDVNSILDGLKGRDLNVMDDAYRKSIEYSHHEEDPPKFFREAKLLEKHPEKWLGDHYDWRFFNGITVGNEDQKLSLHHLVKSYLSFARQHGIITWISHGSLLSWYWNGLAFPWDTDIDVQVPLSELHKLGKRFNQSLIIENVGTSEDKFNGMGRYFVDIGSSITHRSKGNGNNNIDGRFIDIDTGLYIDITALALTDTDTPQRYDYLVESQPHIRKALEGLKDDNGNVNYRDKNRELEAYNCRNNHFATYDELSPLVLTLVENSLSYVPSNFVMTLNYEYKLNALTDKNYRDSFYLNNFRIWVITQIVLDYLQDPQRWVDEHKASGDDKSAEKKKKRVAVDKEKRVISNVEKWRINKLTTQDHANLLQHGSIFKEYVKTMHFTSYHEKELGLLMKSDIAGVTKHMEHYKHKGEWLRSDLFMSKVMRQRFDFEEAIDEVFKLMDLYAEE</sequence>
<comment type="subcellular location">
    <subcellularLocation>
        <location evidence="1">Membrane</location>
        <topology evidence="1">Single-pass membrane protein</topology>
    </subcellularLocation>
</comment>